<organism evidence="5 6">
    <name type="scientific">Ferrithrix thermotolerans DSM 19514</name>
    <dbReference type="NCBI Taxonomy" id="1121881"/>
    <lineage>
        <taxon>Bacteria</taxon>
        <taxon>Bacillati</taxon>
        <taxon>Actinomycetota</taxon>
        <taxon>Acidimicrobiia</taxon>
        <taxon>Acidimicrobiales</taxon>
        <taxon>Acidimicrobiaceae</taxon>
        <taxon>Ferrithrix</taxon>
    </lineage>
</organism>
<dbReference type="SUPFAM" id="SSF54197">
    <property type="entry name" value="HIT-like"/>
    <property type="match status" value="1"/>
</dbReference>
<dbReference type="PRINTS" id="PR00332">
    <property type="entry name" value="HISTRIAD"/>
</dbReference>
<dbReference type="GO" id="GO:0009117">
    <property type="term" value="P:nucleotide metabolic process"/>
    <property type="evidence" value="ECO:0007669"/>
    <property type="project" value="TreeGrafter"/>
</dbReference>
<evidence type="ECO:0000256" key="1">
    <source>
        <dbReference type="PIRSR" id="PIRSR601310-1"/>
    </source>
</evidence>
<evidence type="ECO:0000256" key="2">
    <source>
        <dbReference type="PIRSR" id="PIRSR601310-3"/>
    </source>
</evidence>
<dbReference type="GO" id="GO:0003824">
    <property type="term" value="F:catalytic activity"/>
    <property type="evidence" value="ECO:0007669"/>
    <property type="project" value="InterPro"/>
</dbReference>
<name>A0A1M4S5B7_9ACTN</name>
<dbReference type="Pfam" id="PF01230">
    <property type="entry name" value="HIT"/>
    <property type="match status" value="1"/>
</dbReference>
<feature type="domain" description="HIT" evidence="4">
    <location>
        <begin position="5"/>
        <end position="110"/>
    </location>
</feature>
<dbReference type="AlphaFoldDB" id="A0A1M4S5B7"/>
<gene>
    <name evidence="5" type="ORF">SAMN02745225_00063</name>
</gene>
<dbReference type="InterPro" id="IPR011146">
    <property type="entry name" value="HIT-like"/>
</dbReference>
<dbReference type="Gene3D" id="3.30.428.10">
    <property type="entry name" value="HIT-like"/>
    <property type="match status" value="1"/>
</dbReference>
<protein>
    <submittedName>
        <fullName evidence="5">Histidine triad (HIT) family protein</fullName>
    </submittedName>
</protein>
<proteinExistence type="predicted"/>
<dbReference type="InterPro" id="IPR001310">
    <property type="entry name" value="Histidine_triad_HIT"/>
</dbReference>
<reference evidence="6" key="1">
    <citation type="submission" date="2016-11" db="EMBL/GenBank/DDBJ databases">
        <authorList>
            <person name="Varghese N."/>
            <person name="Submissions S."/>
        </authorList>
    </citation>
    <scope>NUCLEOTIDE SEQUENCE [LARGE SCALE GENOMIC DNA]</scope>
    <source>
        <strain evidence="6">DSM 19514</strain>
    </source>
</reference>
<evidence type="ECO:0000259" key="4">
    <source>
        <dbReference type="PROSITE" id="PS51084"/>
    </source>
</evidence>
<evidence type="ECO:0000313" key="5">
    <source>
        <dbReference type="EMBL" id="SHE27381.1"/>
    </source>
</evidence>
<dbReference type="InterPro" id="IPR036265">
    <property type="entry name" value="HIT-like_sf"/>
</dbReference>
<evidence type="ECO:0000256" key="3">
    <source>
        <dbReference type="PROSITE-ProRule" id="PRU00464"/>
    </source>
</evidence>
<keyword evidence="6" id="KW-1185">Reference proteome</keyword>
<dbReference type="PANTHER" id="PTHR46648">
    <property type="entry name" value="HIT FAMILY PROTEIN 1"/>
    <property type="match status" value="1"/>
</dbReference>
<dbReference type="EMBL" id="FQUL01000001">
    <property type="protein sequence ID" value="SHE27381.1"/>
    <property type="molecule type" value="Genomic_DNA"/>
</dbReference>
<evidence type="ECO:0000313" key="6">
    <source>
        <dbReference type="Proteomes" id="UP000184295"/>
    </source>
</evidence>
<dbReference type="STRING" id="1121881.SAMN02745225_00063"/>
<dbReference type="Proteomes" id="UP000184295">
    <property type="component" value="Unassembled WGS sequence"/>
</dbReference>
<sequence length="142" mass="16195">MCRCVFCRIVSKELEAYLVYEDSSTLAFLDHSPVAKGHVLVVPRRHVELIYNLEKQEVQGYFEVVRRAAAAVKEACLSQGVLLLNNNVVGQSVPHLHFHVVPRDRGDSIGWRSWHHVTYKAHEAKEFAYRIASSPAWDADRP</sequence>
<dbReference type="PROSITE" id="PS51084">
    <property type="entry name" value="HIT_2"/>
    <property type="match status" value="1"/>
</dbReference>
<accession>A0A1M4S5B7</accession>
<feature type="short sequence motif" description="Histidine triad motif" evidence="2 3">
    <location>
        <begin position="95"/>
        <end position="99"/>
    </location>
</feature>
<feature type="active site" description="Tele-AMP-histidine intermediate" evidence="1">
    <location>
        <position position="97"/>
    </location>
</feature>
<dbReference type="OrthoDB" id="9784774at2"/>
<dbReference type="PANTHER" id="PTHR46648:SF1">
    <property type="entry name" value="ADENOSINE 5'-MONOPHOSPHORAMIDASE HNT1"/>
    <property type="match status" value="1"/>
</dbReference>